<dbReference type="SUPFAM" id="SSF52540">
    <property type="entry name" value="P-loop containing nucleoside triphosphate hydrolases"/>
    <property type="match status" value="1"/>
</dbReference>
<gene>
    <name evidence="2" type="ORF">LCGC14_2879210</name>
</gene>
<name>A0A0F8YMF2_9ZZZZ</name>
<evidence type="ECO:0000259" key="1">
    <source>
        <dbReference type="Pfam" id="PF00005"/>
    </source>
</evidence>
<protein>
    <recommendedName>
        <fullName evidence="1">ABC transporter domain-containing protein</fullName>
    </recommendedName>
</protein>
<proteinExistence type="predicted"/>
<dbReference type="Gene3D" id="3.40.50.300">
    <property type="entry name" value="P-loop containing nucleotide triphosphate hydrolases"/>
    <property type="match status" value="1"/>
</dbReference>
<dbReference type="InterPro" id="IPR027417">
    <property type="entry name" value="P-loop_NTPase"/>
</dbReference>
<sequence length="70" mass="7402">MKLSCKYRFAPKKATCNTSYVQTAFGIGFEVGENVIAEGVELDYQPGQIVLFVGPSGSGKSSLLRAAAAE</sequence>
<dbReference type="InterPro" id="IPR003439">
    <property type="entry name" value="ABC_transporter-like_ATP-bd"/>
</dbReference>
<feature type="non-terminal residue" evidence="2">
    <location>
        <position position="70"/>
    </location>
</feature>
<reference evidence="2" key="1">
    <citation type="journal article" date="2015" name="Nature">
        <title>Complex archaea that bridge the gap between prokaryotes and eukaryotes.</title>
        <authorList>
            <person name="Spang A."/>
            <person name="Saw J.H."/>
            <person name="Jorgensen S.L."/>
            <person name="Zaremba-Niedzwiedzka K."/>
            <person name="Martijn J."/>
            <person name="Lind A.E."/>
            <person name="van Eijk R."/>
            <person name="Schleper C."/>
            <person name="Guy L."/>
            <person name="Ettema T.J."/>
        </authorList>
    </citation>
    <scope>NUCLEOTIDE SEQUENCE</scope>
</reference>
<comment type="caution">
    <text evidence="2">The sequence shown here is derived from an EMBL/GenBank/DDBJ whole genome shotgun (WGS) entry which is preliminary data.</text>
</comment>
<dbReference type="GO" id="GO:0016887">
    <property type="term" value="F:ATP hydrolysis activity"/>
    <property type="evidence" value="ECO:0007669"/>
    <property type="project" value="InterPro"/>
</dbReference>
<dbReference type="EMBL" id="LAZR01056107">
    <property type="protein sequence ID" value="KKK74890.1"/>
    <property type="molecule type" value="Genomic_DNA"/>
</dbReference>
<dbReference type="Pfam" id="PF00005">
    <property type="entry name" value="ABC_tran"/>
    <property type="match status" value="1"/>
</dbReference>
<dbReference type="AlphaFoldDB" id="A0A0F8YMF2"/>
<evidence type="ECO:0000313" key="2">
    <source>
        <dbReference type="EMBL" id="KKK74890.1"/>
    </source>
</evidence>
<organism evidence="2">
    <name type="scientific">marine sediment metagenome</name>
    <dbReference type="NCBI Taxonomy" id="412755"/>
    <lineage>
        <taxon>unclassified sequences</taxon>
        <taxon>metagenomes</taxon>
        <taxon>ecological metagenomes</taxon>
    </lineage>
</organism>
<feature type="domain" description="ABC transporter" evidence="1">
    <location>
        <begin position="38"/>
        <end position="67"/>
    </location>
</feature>
<dbReference type="GO" id="GO:0005524">
    <property type="term" value="F:ATP binding"/>
    <property type="evidence" value="ECO:0007669"/>
    <property type="project" value="InterPro"/>
</dbReference>
<accession>A0A0F8YMF2</accession>